<dbReference type="PROSITE" id="PS50835">
    <property type="entry name" value="IG_LIKE"/>
    <property type="match status" value="1"/>
</dbReference>
<dbReference type="PANTHER" id="PTHR24366:SF14">
    <property type="entry name" value="IMMUNOGLOBULIN SUPERFAMILY CONTAINING LEUCINE-RICH REPEAT PROTEIN"/>
    <property type="match status" value="1"/>
</dbReference>
<dbReference type="InterPro" id="IPR032675">
    <property type="entry name" value="LRR_dom_sf"/>
</dbReference>
<dbReference type="Proteomes" id="UP001177744">
    <property type="component" value="Unassembled WGS sequence"/>
</dbReference>
<evidence type="ECO:0000256" key="6">
    <source>
        <dbReference type="SAM" id="SignalP"/>
    </source>
</evidence>
<dbReference type="SUPFAM" id="SSF52058">
    <property type="entry name" value="L domain-like"/>
    <property type="match status" value="1"/>
</dbReference>
<dbReference type="Pfam" id="PF13855">
    <property type="entry name" value="LRR_8"/>
    <property type="match status" value="2"/>
</dbReference>
<sequence>MQELCLLCWAVLLGLGQACPAPCDCGEKYGFRIADCAYRDLEAVPPGFLANVTTLSLSANRLPSLPEGAFREVPLLQSLWLAHNEIRTVAAGALTSLGHLKSLDLSHNCISDFAWSNLRNLSALQLLKMDSNELTFIPRDAFHSLQALRSLQLHHNCLHTLAEGTFAPLTVLSHLQINNNPFQCACGIVWFKAWALTTAASIPEQDNITCTSPDVLKGTPLTRLPPLPCSPPSVQLTYRPSQDGAELRPGFTLALYCEVEGQPAPQLHWHIQTRGGTVEITSPNVGADGHALAAGSQPRFQAFANGSLFIPDFGKPEEGTYSCLAANELGTTPGEGGEDVLGRRFHGKAAEGKGCYTVDNEVQPSDPEDNVVIIYLSRNGVREAAEARGGVSGQQPPGLLPLGQSLLLLLLTSFWFRPHPPELRQPQGLPAASP</sequence>
<dbReference type="Gene3D" id="3.80.10.10">
    <property type="entry name" value="Ribonuclease Inhibitor"/>
    <property type="match status" value="1"/>
</dbReference>
<proteinExistence type="predicted"/>
<feature type="chain" id="PRO_5041241847" description="Ig-like domain-containing protein" evidence="6">
    <location>
        <begin position="19"/>
        <end position="434"/>
    </location>
</feature>
<dbReference type="SMART" id="SM00082">
    <property type="entry name" value="LRRCT"/>
    <property type="match status" value="1"/>
</dbReference>
<evidence type="ECO:0000256" key="4">
    <source>
        <dbReference type="ARBA" id="ARBA00023157"/>
    </source>
</evidence>
<evidence type="ECO:0000256" key="5">
    <source>
        <dbReference type="ARBA" id="ARBA00023180"/>
    </source>
</evidence>
<keyword evidence="2 6" id="KW-0732">Signal</keyword>
<evidence type="ECO:0000313" key="9">
    <source>
        <dbReference type="Proteomes" id="UP001177744"/>
    </source>
</evidence>
<dbReference type="EMBL" id="JAULJE010000009">
    <property type="protein sequence ID" value="KAK1338572.1"/>
    <property type="molecule type" value="Genomic_DNA"/>
</dbReference>
<gene>
    <name evidence="8" type="ORF">QTO34_019226</name>
</gene>
<evidence type="ECO:0000256" key="3">
    <source>
        <dbReference type="ARBA" id="ARBA00022737"/>
    </source>
</evidence>
<keyword evidence="3" id="KW-0677">Repeat</keyword>
<dbReference type="SUPFAM" id="SSF48726">
    <property type="entry name" value="Immunoglobulin"/>
    <property type="match status" value="1"/>
</dbReference>
<evidence type="ECO:0000256" key="2">
    <source>
        <dbReference type="ARBA" id="ARBA00022729"/>
    </source>
</evidence>
<dbReference type="AlphaFoldDB" id="A0AA40HWF9"/>
<dbReference type="InterPro" id="IPR013098">
    <property type="entry name" value="Ig_I-set"/>
</dbReference>
<organism evidence="8 9">
    <name type="scientific">Cnephaeus nilssonii</name>
    <name type="common">Northern bat</name>
    <name type="synonym">Eptesicus nilssonii</name>
    <dbReference type="NCBI Taxonomy" id="3371016"/>
    <lineage>
        <taxon>Eukaryota</taxon>
        <taxon>Metazoa</taxon>
        <taxon>Chordata</taxon>
        <taxon>Craniata</taxon>
        <taxon>Vertebrata</taxon>
        <taxon>Euteleostomi</taxon>
        <taxon>Mammalia</taxon>
        <taxon>Eutheria</taxon>
        <taxon>Laurasiatheria</taxon>
        <taxon>Chiroptera</taxon>
        <taxon>Yangochiroptera</taxon>
        <taxon>Vespertilionidae</taxon>
        <taxon>Cnephaeus</taxon>
    </lineage>
</organism>
<reference evidence="8" key="1">
    <citation type="submission" date="2023-06" db="EMBL/GenBank/DDBJ databases">
        <title>Reference genome for the Northern bat (Eptesicus nilssonii), a most northern bat species.</title>
        <authorList>
            <person name="Laine V.N."/>
            <person name="Pulliainen A.T."/>
            <person name="Lilley T.M."/>
        </authorList>
    </citation>
    <scope>NUCLEOTIDE SEQUENCE</scope>
    <source>
        <strain evidence="8">BLF_Eptnil</strain>
        <tissue evidence="8">Kidney</tissue>
    </source>
</reference>
<dbReference type="InterPro" id="IPR000483">
    <property type="entry name" value="Cys-rich_flank_reg_C"/>
</dbReference>
<dbReference type="PANTHER" id="PTHR24366">
    <property type="entry name" value="IG(IMMUNOGLOBULIN) AND LRR(LEUCINE RICH REPEAT) DOMAINS"/>
    <property type="match status" value="1"/>
</dbReference>
<evidence type="ECO:0000259" key="7">
    <source>
        <dbReference type="PROSITE" id="PS50835"/>
    </source>
</evidence>
<dbReference type="FunFam" id="2.60.40.10:FF:001692">
    <property type="entry name" value="Immunoglobulin superfamily containing leucine-rich repeat protein"/>
    <property type="match status" value="1"/>
</dbReference>
<comment type="caution">
    <text evidence="8">The sequence shown here is derived from an EMBL/GenBank/DDBJ whole genome shotgun (WGS) entry which is preliminary data.</text>
</comment>
<dbReference type="InterPro" id="IPR001611">
    <property type="entry name" value="Leu-rich_rpt"/>
</dbReference>
<protein>
    <recommendedName>
        <fullName evidence="7">Ig-like domain-containing protein</fullName>
    </recommendedName>
</protein>
<name>A0AA40HWF9_CNENI</name>
<dbReference type="Gene3D" id="2.60.40.10">
    <property type="entry name" value="Immunoglobulins"/>
    <property type="match status" value="1"/>
</dbReference>
<accession>A0AA40HWF9</accession>
<dbReference type="InterPro" id="IPR003598">
    <property type="entry name" value="Ig_sub2"/>
</dbReference>
<evidence type="ECO:0000313" key="8">
    <source>
        <dbReference type="EMBL" id="KAK1338572.1"/>
    </source>
</evidence>
<dbReference type="InterPro" id="IPR036179">
    <property type="entry name" value="Ig-like_dom_sf"/>
</dbReference>
<evidence type="ECO:0000256" key="1">
    <source>
        <dbReference type="ARBA" id="ARBA00022614"/>
    </source>
</evidence>
<dbReference type="PROSITE" id="PS51450">
    <property type="entry name" value="LRR"/>
    <property type="match status" value="1"/>
</dbReference>
<feature type="signal peptide" evidence="6">
    <location>
        <begin position="1"/>
        <end position="18"/>
    </location>
</feature>
<dbReference type="SMART" id="SM00408">
    <property type="entry name" value="IGc2"/>
    <property type="match status" value="1"/>
</dbReference>
<dbReference type="SMART" id="SM00369">
    <property type="entry name" value="LRR_TYP"/>
    <property type="match status" value="5"/>
</dbReference>
<dbReference type="InterPro" id="IPR003591">
    <property type="entry name" value="Leu-rich_rpt_typical-subtyp"/>
</dbReference>
<dbReference type="Pfam" id="PF07679">
    <property type="entry name" value="I-set"/>
    <property type="match status" value="1"/>
</dbReference>
<keyword evidence="4" id="KW-1015">Disulfide bond</keyword>
<keyword evidence="1" id="KW-0433">Leucine-rich repeat</keyword>
<keyword evidence="5" id="KW-0325">Glycoprotein</keyword>
<dbReference type="InterPro" id="IPR013783">
    <property type="entry name" value="Ig-like_fold"/>
</dbReference>
<keyword evidence="9" id="KW-1185">Reference proteome</keyword>
<feature type="domain" description="Ig-like" evidence="7">
    <location>
        <begin position="232"/>
        <end position="342"/>
    </location>
</feature>
<dbReference type="InterPro" id="IPR007110">
    <property type="entry name" value="Ig-like_dom"/>
</dbReference>